<name>A0ABQ8KMN6_9APHY</name>
<dbReference type="InterPro" id="IPR002893">
    <property type="entry name" value="Znf_MYND"/>
</dbReference>
<dbReference type="PROSITE" id="PS01360">
    <property type="entry name" value="ZF_MYND_1"/>
    <property type="match status" value="1"/>
</dbReference>
<keyword evidence="7" id="KW-1185">Reference proteome</keyword>
<dbReference type="Pfam" id="PF01753">
    <property type="entry name" value="zf-MYND"/>
    <property type="match status" value="1"/>
</dbReference>
<comment type="caution">
    <text evidence="6">The sequence shown here is derived from an EMBL/GenBank/DDBJ whole genome shotgun (WGS) entry which is preliminary data.</text>
</comment>
<evidence type="ECO:0000313" key="6">
    <source>
        <dbReference type="EMBL" id="KAH9839335.1"/>
    </source>
</evidence>
<evidence type="ECO:0000256" key="2">
    <source>
        <dbReference type="ARBA" id="ARBA00022771"/>
    </source>
</evidence>
<protein>
    <recommendedName>
        <fullName evidence="5">MYND-type domain-containing protein</fullName>
    </recommendedName>
</protein>
<dbReference type="Gene3D" id="6.10.140.2220">
    <property type="match status" value="1"/>
</dbReference>
<dbReference type="EMBL" id="JADCUA010000006">
    <property type="protein sequence ID" value="KAH9839335.1"/>
    <property type="molecule type" value="Genomic_DNA"/>
</dbReference>
<proteinExistence type="predicted"/>
<keyword evidence="1" id="KW-0479">Metal-binding</keyword>
<dbReference type="PROSITE" id="PS50865">
    <property type="entry name" value="ZF_MYND_2"/>
    <property type="match status" value="1"/>
</dbReference>
<organism evidence="6 7">
    <name type="scientific">Rhodofomes roseus</name>
    <dbReference type="NCBI Taxonomy" id="34475"/>
    <lineage>
        <taxon>Eukaryota</taxon>
        <taxon>Fungi</taxon>
        <taxon>Dikarya</taxon>
        <taxon>Basidiomycota</taxon>
        <taxon>Agaricomycotina</taxon>
        <taxon>Agaricomycetes</taxon>
        <taxon>Polyporales</taxon>
        <taxon>Rhodofomes</taxon>
    </lineage>
</organism>
<reference evidence="6 7" key="1">
    <citation type="journal article" date="2021" name="Environ. Microbiol.">
        <title>Gene family expansions and transcriptome signatures uncover fungal adaptations to wood decay.</title>
        <authorList>
            <person name="Hage H."/>
            <person name="Miyauchi S."/>
            <person name="Viragh M."/>
            <person name="Drula E."/>
            <person name="Min B."/>
            <person name="Chaduli D."/>
            <person name="Navarro D."/>
            <person name="Favel A."/>
            <person name="Norest M."/>
            <person name="Lesage-Meessen L."/>
            <person name="Balint B."/>
            <person name="Merenyi Z."/>
            <person name="de Eugenio L."/>
            <person name="Morin E."/>
            <person name="Martinez A.T."/>
            <person name="Baldrian P."/>
            <person name="Stursova M."/>
            <person name="Martinez M.J."/>
            <person name="Novotny C."/>
            <person name="Magnuson J.K."/>
            <person name="Spatafora J.W."/>
            <person name="Maurice S."/>
            <person name="Pangilinan J."/>
            <person name="Andreopoulos W."/>
            <person name="LaButti K."/>
            <person name="Hundley H."/>
            <person name="Na H."/>
            <person name="Kuo A."/>
            <person name="Barry K."/>
            <person name="Lipzen A."/>
            <person name="Henrissat B."/>
            <person name="Riley R."/>
            <person name="Ahrendt S."/>
            <person name="Nagy L.G."/>
            <person name="Grigoriev I.V."/>
            <person name="Martin F."/>
            <person name="Rosso M.N."/>
        </authorList>
    </citation>
    <scope>NUCLEOTIDE SEQUENCE [LARGE SCALE GENOMIC DNA]</scope>
    <source>
        <strain evidence="6 7">CIRM-BRFM 1785</strain>
    </source>
</reference>
<evidence type="ECO:0000256" key="1">
    <source>
        <dbReference type="ARBA" id="ARBA00022723"/>
    </source>
</evidence>
<dbReference type="SUPFAM" id="SSF144232">
    <property type="entry name" value="HIT/MYND zinc finger-like"/>
    <property type="match status" value="1"/>
</dbReference>
<feature type="domain" description="MYND-type" evidence="5">
    <location>
        <begin position="12"/>
        <end position="52"/>
    </location>
</feature>
<gene>
    <name evidence="6" type="ORF">C8Q71DRAFT_748999</name>
</gene>
<evidence type="ECO:0000256" key="4">
    <source>
        <dbReference type="PROSITE-ProRule" id="PRU00134"/>
    </source>
</evidence>
<dbReference type="Proteomes" id="UP000814176">
    <property type="component" value="Unassembled WGS sequence"/>
</dbReference>
<evidence type="ECO:0000259" key="5">
    <source>
        <dbReference type="PROSITE" id="PS50865"/>
    </source>
</evidence>
<sequence length="130" mass="14486">MADNVSGYSQRCSYCLNAVDKTNLKSCSGCRMVRYCSRACQENAWPTHRASCATGGDFKDSLDQRSKKLNHSFTKFLDYYRPLICMTAPSAFNLANSSPDKLATHCMYVVLEQQPAAQAAPFYFKVSIVA</sequence>
<evidence type="ECO:0000313" key="7">
    <source>
        <dbReference type="Proteomes" id="UP000814176"/>
    </source>
</evidence>
<dbReference type="RefSeq" id="XP_047781090.1">
    <property type="nucleotide sequence ID" value="XM_047923180.1"/>
</dbReference>
<accession>A0ABQ8KMN6</accession>
<evidence type="ECO:0000256" key="3">
    <source>
        <dbReference type="ARBA" id="ARBA00022833"/>
    </source>
</evidence>
<dbReference type="GeneID" id="72003912"/>
<keyword evidence="3" id="KW-0862">Zinc</keyword>
<keyword evidence="2 4" id="KW-0863">Zinc-finger</keyword>